<dbReference type="STRING" id="2903.R1DBB0"/>
<dbReference type="eggNOG" id="KOG2862">
    <property type="taxonomic scope" value="Eukaryota"/>
</dbReference>
<dbReference type="GO" id="GO:0019265">
    <property type="term" value="P:glycine biosynthetic process, by transamination of glyoxylate"/>
    <property type="evidence" value="ECO:0007669"/>
    <property type="project" value="TreeGrafter"/>
</dbReference>
<dbReference type="GO" id="GO:0004760">
    <property type="term" value="F:L-serine-pyruvate transaminase activity"/>
    <property type="evidence" value="ECO:0007669"/>
    <property type="project" value="TreeGrafter"/>
</dbReference>
<dbReference type="HOGENOM" id="CLU_044792_0_0_1"/>
<dbReference type="InterPro" id="IPR015422">
    <property type="entry name" value="PyrdxlP-dep_Trfase_small"/>
</dbReference>
<dbReference type="InterPro" id="IPR015424">
    <property type="entry name" value="PyrdxlP-dep_Trfase"/>
</dbReference>
<dbReference type="PaxDb" id="2903-EOD06109"/>
<evidence type="ECO:0000256" key="4">
    <source>
        <dbReference type="ARBA" id="ARBA00022898"/>
    </source>
</evidence>
<reference evidence="7" key="1">
    <citation type="journal article" date="2013" name="Nature">
        <title>Pan genome of the phytoplankton Emiliania underpins its global distribution.</title>
        <authorList>
            <person name="Read B.A."/>
            <person name="Kegel J."/>
            <person name="Klute M.J."/>
            <person name="Kuo A."/>
            <person name="Lefebvre S.C."/>
            <person name="Maumus F."/>
            <person name="Mayer C."/>
            <person name="Miller J."/>
            <person name="Monier A."/>
            <person name="Salamov A."/>
            <person name="Young J."/>
            <person name="Aguilar M."/>
            <person name="Claverie J.M."/>
            <person name="Frickenhaus S."/>
            <person name="Gonzalez K."/>
            <person name="Herman E.K."/>
            <person name="Lin Y.C."/>
            <person name="Napier J."/>
            <person name="Ogata H."/>
            <person name="Sarno A.F."/>
            <person name="Shmutz J."/>
            <person name="Schroeder D."/>
            <person name="de Vargas C."/>
            <person name="Verret F."/>
            <person name="von Dassow P."/>
            <person name="Valentin K."/>
            <person name="Van de Peer Y."/>
            <person name="Wheeler G."/>
            <person name="Dacks J.B."/>
            <person name="Delwiche C.F."/>
            <person name="Dyhrman S.T."/>
            <person name="Glockner G."/>
            <person name="John U."/>
            <person name="Richards T."/>
            <person name="Worden A.Z."/>
            <person name="Zhang X."/>
            <person name="Grigoriev I.V."/>
            <person name="Allen A.E."/>
            <person name="Bidle K."/>
            <person name="Borodovsky M."/>
            <person name="Bowler C."/>
            <person name="Brownlee C."/>
            <person name="Cock J.M."/>
            <person name="Elias M."/>
            <person name="Gladyshev V.N."/>
            <person name="Groth M."/>
            <person name="Guda C."/>
            <person name="Hadaegh A."/>
            <person name="Iglesias-Rodriguez M.D."/>
            <person name="Jenkins J."/>
            <person name="Jones B.M."/>
            <person name="Lawson T."/>
            <person name="Leese F."/>
            <person name="Lindquist E."/>
            <person name="Lobanov A."/>
            <person name="Lomsadze A."/>
            <person name="Malik S.B."/>
            <person name="Marsh M.E."/>
            <person name="Mackinder L."/>
            <person name="Mock T."/>
            <person name="Mueller-Roeber B."/>
            <person name="Pagarete A."/>
            <person name="Parker M."/>
            <person name="Probert I."/>
            <person name="Quesneville H."/>
            <person name="Raines C."/>
            <person name="Rensing S.A."/>
            <person name="Riano-Pachon D.M."/>
            <person name="Richier S."/>
            <person name="Rokitta S."/>
            <person name="Shiraiwa Y."/>
            <person name="Soanes D.M."/>
            <person name="van der Giezen M."/>
            <person name="Wahlund T.M."/>
            <person name="Williams B."/>
            <person name="Wilson W."/>
            <person name="Wolfe G."/>
            <person name="Wurch L.L."/>
        </authorList>
    </citation>
    <scope>NUCLEOTIDE SEQUENCE</scope>
</reference>
<dbReference type="KEGG" id="ehx:EMIHUDRAFT_465919"/>
<dbReference type="Proteomes" id="UP000013827">
    <property type="component" value="Unassembled WGS sequence"/>
</dbReference>
<dbReference type="PANTHER" id="PTHR21152">
    <property type="entry name" value="AMINOTRANSFERASE CLASS V"/>
    <property type="match status" value="1"/>
</dbReference>
<dbReference type="EnsemblProtists" id="EOD06109">
    <property type="protein sequence ID" value="EOD06109"/>
    <property type="gene ID" value="EMIHUDRAFT_465919"/>
</dbReference>
<dbReference type="GO" id="GO:0005777">
    <property type="term" value="C:peroxisome"/>
    <property type="evidence" value="ECO:0007669"/>
    <property type="project" value="TreeGrafter"/>
</dbReference>
<accession>A0A0D3I4C4</accession>
<protein>
    <recommendedName>
        <fullName evidence="5">Aminotransferase class V domain-containing protein</fullName>
    </recommendedName>
</protein>
<dbReference type="AlphaFoldDB" id="A0A0D3I4C4"/>
<keyword evidence="2" id="KW-0032">Aminotransferase</keyword>
<dbReference type="Gene3D" id="3.90.1150.10">
    <property type="entry name" value="Aspartate Aminotransferase, domain 1"/>
    <property type="match status" value="1"/>
</dbReference>
<sequence length="451" mass="47835">MLRSALRPAGAAARATRPALHTAMRACASAVTKVTGGSTGVFPQAPSPLQEFSVVYTDRALNHMSEPFKKVMLDMDELLCDIYGADTAVIIPGSGTYGMEAVARQFATGKKAMVLRNGYFSWRWTDIFDTGDIPSESVVVQARPCNVVEGKQQFAPPPIEEMEERIRAEKPAVFFTPQVETSTGILLPDEYIARLAAAVHEVGGIFVLDAIASGTVWIDMKKNGIDALITAPQKGWSGPACAAIVMLSERGVEATRATPGTSLACNLGKWLSARRRRPPHLSHPSPTAHVMDSYKSGGFAYHTTMPTDALVVARDAMMVTRDFGFDRAKQAPPRSRGGHGHAAFELGGLVRGVLQGDRGLVSVAAPGFESPGVVVVHTDDSAVLSKFLSAGTQIAAGVPFKLGESEDTKTFRIGLFGIDKLADPTATVKHFERALDVAVPPAIAAPAAAAA</sequence>
<keyword evidence="3" id="KW-0808">Transferase</keyword>
<proteinExistence type="predicted"/>
<evidence type="ECO:0000259" key="5">
    <source>
        <dbReference type="Pfam" id="PF00266"/>
    </source>
</evidence>
<dbReference type="GeneID" id="17252324"/>
<dbReference type="InterPro" id="IPR015421">
    <property type="entry name" value="PyrdxlP-dep_Trfase_major"/>
</dbReference>
<evidence type="ECO:0000256" key="3">
    <source>
        <dbReference type="ARBA" id="ARBA00022679"/>
    </source>
</evidence>
<dbReference type="RefSeq" id="XP_005758538.1">
    <property type="nucleotide sequence ID" value="XM_005758481.1"/>
</dbReference>
<dbReference type="GO" id="GO:0008453">
    <property type="term" value="F:alanine-glyoxylate transaminase activity"/>
    <property type="evidence" value="ECO:0007669"/>
    <property type="project" value="TreeGrafter"/>
</dbReference>
<evidence type="ECO:0000256" key="2">
    <source>
        <dbReference type="ARBA" id="ARBA00022576"/>
    </source>
</evidence>
<evidence type="ECO:0000313" key="6">
    <source>
        <dbReference type="EnsemblProtists" id="EOD06109"/>
    </source>
</evidence>
<evidence type="ECO:0000313" key="7">
    <source>
        <dbReference type="Proteomes" id="UP000013827"/>
    </source>
</evidence>
<name>A0A0D3I4C4_EMIH1</name>
<dbReference type="SUPFAM" id="SSF53383">
    <property type="entry name" value="PLP-dependent transferases"/>
    <property type="match status" value="1"/>
</dbReference>
<organism evidence="6 7">
    <name type="scientific">Emiliania huxleyi (strain CCMP1516)</name>
    <dbReference type="NCBI Taxonomy" id="280463"/>
    <lineage>
        <taxon>Eukaryota</taxon>
        <taxon>Haptista</taxon>
        <taxon>Haptophyta</taxon>
        <taxon>Prymnesiophyceae</taxon>
        <taxon>Isochrysidales</taxon>
        <taxon>Noelaerhabdaceae</taxon>
        <taxon>Emiliania</taxon>
    </lineage>
</organism>
<dbReference type="Pfam" id="PF00266">
    <property type="entry name" value="Aminotran_5"/>
    <property type="match status" value="1"/>
</dbReference>
<feature type="domain" description="Aminotransferase class V" evidence="5">
    <location>
        <begin position="59"/>
        <end position="254"/>
    </location>
</feature>
<dbReference type="Gene3D" id="3.40.640.10">
    <property type="entry name" value="Type I PLP-dependent aspartate aminotransferase-like (Major domain)"/>
    <property type="match status" value="1"/>
</dbReference>
<dbReference type="InterPro" id="IPR000192">
    <property type="entry name" value="Aminotrans_V_dom"/>
</dbReference>
<keyword evidence="7" id="KW-1185">Reference proteome</keyword>
<reference evidence="6" key="2">
    <citation type="submission" date="2024-10" db="UniProtKB">
        <authorList>
            <consortium name="EnsemblProtists"/>
        </authorList>
    </citation>
    <scope>IDENTIFICATION</scope>
</reference>
<keyword evidence="4" id="KW-0663">Pyridoxal phosphate</keyword>
<dbReference type="PANTHER" id="PTHR21152:SF24">
    <property type="entry name" value="ALANINE--GLYOXYLATE AMINOTRANSFERASE 1"/>
    <property type="match status" value="1"/>
</dbReference>
<evidence type="ECO:0000256" key="1">
    <source>
        <dbReference type="ARBA" id="ARBA00001933"/>
    </source>
</evidence>
<comment type="cofactor">
    <cofactor evidence="1">
        <name>pyridoxal 5'-phosphate</name>
        <dbReference type="ChEBI" id="CHEBI:597326"/>
    </cofactor>
</comment>